<reference evidence="1" key="1">
    <citation type="submission" date="2023-05" db="EMBL/GenBank/DDBJ databases">
        <title>Nepenthes gracilis genome sequencing.</title>
        <authorList>
            <person name="Fukushima K."/>
        </authorList>
    </citation>
    <scope>NUCLEOTIDE SEQUENCE</scope>
    <source>
        <strain evidence="1">SING2019-196</strain>
    </source>
</reference>
<evidence type="ECO:0000313" key="1">
    <source>
        <dbReference type="EMBL" id="GMH26434.1"/>
    </source>
</evidence>
<name>A0AAD3TCJ1_NEPGR</name>
<protein>
    <submittedName>
        <fullName evidence="1">Uncharacterized protein</fullName>
    </submittedName>
</protein>
<sequence length="88" mass="9614">MKTEVNSRIQKQTKPMGDLRLIVESYLSTNLVQRAGFSSEEKELLPGFSSTGAKTILLNHHPPPPAESSGASSAYKATMMLIQLIIVQ</sequence>
<organism evidence="1 2">
    <name type="scientific">Nepenthes gracilis</name>
    <name type="common">Slender pitcher plant</name>
    <dbReference type="NCBI Taxonomy" id="150966"/>
    <lineage>
        <taxon>Eukaryota</taxon>
        <taxon>Viridiplantae</taxon>
        <taxon>Streptophyta</taxon>
        <taxon>Embryophyta</taxon>
        <taxon>Tracheophyta</taxon>
        <taxon>Spermatophyta</taxon>
        <taxon>Magnoliopsida</taxon>
        <taxon>eudicotyledons</taxon>
        <taxon>Gunneridae</taxon>
        <taxon>Pentapetalae</taxon>
        <taxon>Caryophyllales</taxon>
        <taxon>Nepenthaceae</taxon>
        <taxon>Nepenthes</taxon>
    </lineage>
</organism>
<dbReference type="EMBL" id="BSYO01000031">
    <property type="protein sequence ID" value="GMH26434.1"/>
    <property type="molecule type" value="Genomic_DNA"/>
</dbReference>
<accession>A0AAD3TCJ1</accession>
<dbReference type="Proteomes" id="UP001279734">
    <property type="component" value="Unassembled WGS sequence"/>
</dbReference>
<gene>
    <name evidence="1" type="ORF">Nepgr_028277</name>
</gene>
<comment type="caution">
    <text evidence="1">The sequence shown here is derived from an EMBL/GenBank/DDBJ whole genome shotgun (WGS) entry which is preliminary data.</text>
</comment>
<dbReference type="AlphaFoldDB" id="A0AAD3TCJ1"/>
<proteinExistence type="predicted"/>
<keyword evidence="2" id="KW-1185">Reference proteome</keyword>
<evidence type="ECO:0000313" key="2">
    <source>
        <dbReference type="Proteomes" id="UP001279734"/>
    </source>
</evidence>